<evidence type="ECO:0000313" key="2">
    <source>
        <dbReference type="EMBL" id="MFD2463845.1"/>
    </source>
</evidence>
<dbReference type="Gene3D" id="3.30.460.40">
    <property type="match status" value="1"/>
</dbReference>
<dbReference type="InterPro" id="IPR043519">
    <property type="entry name" value="NT_sf"/>
</dbReference>
<keyword evidence="1" id="KW-1133">Transmembrane helix</keyword>
<gene>
    <name evidence="2" type="ORF">ACFSYJ_34880</name>
</gene>
<keyword evidence="1" id="KW-0812">Transmembrane</keyword>
<dbReference type="RefSeq" id="WP_345386325.1">
    <property type="nucleotide sequence ID" value="NZ_BAABHG010000001.1"/>
</dbReference>
<reference evidence="3" key="1">
    <citation type="journal article" date="2019" name="Int. J. Syst. Evol. Microbiol.">
        <title>The Global Catalogue of Microorganisms (GCM) 10K type strain sequencing project: providing services to taxonomists for standard genome sequencing and annotation.</title>
        <authorList>
            <consortium name="The Broad Institute Genomics Platform"/>
            <consortium name="The Broad Institute Genome Sequencing Center for Infectious Disease"/>
            <person name="Wu L."/>
            <person name="Ma J."/>
        </authorList>
    </citation>
    <scope>NUCLEOTIDE SEQUENCE [LARGE SCALE GENOMIC DNA]</scope>
    <source>
        <strain evidence="3">CGMCC 4.7643</strain>
    </source>
</reference>
<protein>
    <submittedName>
        <fullName evidence="2">Nucleotidyltransferase domain-containing protein</fullName>
    </submittedName>
</protein>
<dbReference type="EMBL" id="JBHUKU010000022">
    <property type="protein sequence ID" value="MFD2463845.1"/>
    <property type="molecule type" value="Genomic_DNA"/>
</dbReference>
<dbReference type="Proteomes" id="UP001597419">
    <property type="component" value="Unassembled WGS sequence"/>
</dbReference>
<feature type="transmembrane region" description="Helical" evidence="1">
    <location>
        <begin position="20"/>
        <end position="39"/>
    </location>
</feature>
<accession>A0ABW5GSH0</accession>
<evidence type="ECO:0000256" key="1">
    <source>
        <dbReference type="SAM" id="Phobius"/>
    </source>
</evidence>
<sequence length="203" mass="22709">MPEEIREPWGDWDPAAPAEAAGLFGACGVPWWIAGGYALELFAGRRLRAHADLDVLLLRRDQLAVQAVLGGWQWWAADPPGVLRPWRPGEILPPAVHDVWCRPGAASPWRIQIMLDDHDGDDWVSRRNPLLRRRIGEIGLLGTASVPYLAPEIQLFYKAAHPRPKDESDFAAVLPLLGDVRRRWLDDAIAATYGKAHPWRSAL</sequence>
<keyword evidence="3" id="KW-1185">Reference proteome</keyword>
<dbReference type="Pfam" id="PF10706">
    <property type="entry name" value="Aminoglyc_resit"/>
    <property type="match status" value="1"/>
</dbReference>
<keyword evidence="1" id="KW-0472">Membrane</keyword>
<organism evidence="2 3">
    <name type="scientific">Amycolatopsis samaneae</name>
    <dbReference type="NCBI Taxonomy" id="664691"/>
    <lineage>
        <taxon>Bacteria</taxon>
        <taxon>Bacillati</taxon>
        <taxon>Actinomycetota</taxon>
        <taxon>Actinomycetes</taxon>
        <taxon>Pseudonocardiales</taxon>
        <taxon>Pseudonocardiaceae</taxon>
        <taxon>Amycolatopsis</taxon>
    </lineage>
</organism>
<dbReference type="SUPFAM" id="SSF81301">
    <property type="entry name" value="Nucleotidyltransferase"/>
    <property type="match status" value="1"/>
</dbReference>
<proteinExistence type="predicted"/>
<comment type="caution">
    <text evidence="2">The sequence shown here is derived from an EMBL/GenBank/DDBJ whole genome shotgun (WGS) entry which is preliminary data.</text>
</comment>
<evidence type="ECO:0000313" key="3">
    <source>
        <dbReference type="Proteomes" id="UP001597419"/>
    </source>
</evidence>
<name>A0ABW5GSH0_9PSEU</name>
<dbReference type="InterPro" id="IPR019646">
    <property type="entry name" value="Aminoglyc_AdlTrfase"/>
</dbReference>